<dbReference type="PIRSF" id="PIRSF038141">
    <property type="entry name" value="PP1_12ABC_vert"/>
    <property type="match status" value="1"/>
</dbReference>
<evidence type="ECO:0000256" key="7">
    <source>
        <dbReference type="ARBA" id="ARBA00023212"/>
    </source>
</evidence>
<feature type="compositionally biased region" description="Basic and acidic residues" evidence="14">
    <location>
        <begin position="699"/>
        <end position="714"/>
    </location>
</feature>
<dbReference type="FunFam" id="1.25.40.20:FF:000007">
    <property type="entry name" value="Phosphatase 1 regulatory subunit 12A"/>
    <property type="match status" value="1"/>
</dbReference>
<keyword evidence="5" id="KW-0677">Repeat</keyword>
<comment type="subcellular location">
    <subcellularLocation>
        <location evidence="1">Cytoplasm</location>
        <location evidence="1">Cytoskeleton</location>
    </subcellularLocation>
</comment>
<feature type="compositionally biased region" description="Low complexity" evidence="14">
    <location>
        <begin position="653"/>
        <end position="694"/>
    </location>
</feature>
<feature type="region of interest" description="Disordered" evidence="14">
    <location>
        <begin position="1030"/>
        <end position="1072"/>
    </location>
</feature>
<gene>
    <name evidence="16" type="ORF">KP79_PYT06631</name>
</gene>
<evidence type="ECO:0000256" key="4">
    <source>
        <dbReference type="ARBA" id="ARBA00022553"/>
    </source>
</evidence>
<feature type="repeat" description="ANK" evidence="13">
    <location>
        <begin position="108"/>
        <end position="140"/>
    </location>
</feature>
<keyword evidence="17" id="KW-1185">Reference proteome</keyword>
<dbReference type="PROSITE" id="PS50088">
    <property type="entry name" value="ANK_REPEAT"/>
    <property type="match status" value="4"/>
</dbReference>
<feature type="region of interest" description="Disordered" evidence="14">
    <location>
        <begin position="305"/>
        <end position="1001"/>
    </location>
</feature>
<evidence type="ECO:0000313" key="16">
    <source>
        <dbReference type="EMBL" id="OWF43920.1"/>
    </source>
</evidence>
<feature type="compositionally biased region" description="Polar residues" evidence="14">
    <location>
        <begin position="545"/>
        <end position="555"/>
    </location>
</feature>
<comment type="similarity">
    <text evidence="8">Belongs to the NRARP family.</text>
</comment>
<evidence type="ECO:0000256" key="8">
    <source>
        <dbReference type="ARBA" id="ARBA00038386"/>
    </source>
</evidence>
<evidence type="ECO:0000256" key="13">
    <source>
        <dbReference type="PROSITE-ProRule" id="PRU00023"/>
    </source>
</evidence>
<proteinExistence type="inferred from homology"/>
<feature type="compositionally biased region" description="Basic residues" evidence="14">
    <location>
        <begin position="910"/>
        <end position="919"/>
    </location>
</feature>
<dbReference type="GO" id="GO:0019208">
    <property type="term" value="F:phosphatase regulator activity"/>
    <property type="evidence" value="ECO:0007669"/>
    <property type="project" value="InterPro"/>
</dbReference>
<feature type="repeat" description="ANK" evidence="13">
    <location>
        <begin position="75"/>
        <end position="107"/>
    </location>
</feature>
<dbReference type="Pfam" id="PF15898">
    <property type="entry name" value="PRKG1_interact"/>
    <property type="match status" value="1"/>
</dbReference>
<evidence type="ECO:0000256" key="6">
    <source>
        <dbReference type="ARBA" id="ARBA00023043"/>
    </source>
</evidence>
<evidence type="ECO:0000256" key="5">
    <source>
        <dbReference type="ARBA" id="ARBA00022737"/>
    </source>
</evidence>
<dbReference type="Proteomes" id="UP000242188">
    <property type="component" value="Unassembled WGS sequence"/>
</dbReference>
<sequence length="1089" mass="121852">MADEKQPSALLRRHDQLKRWEESDTNRASDSLSSHNRKVKFQDGCVFLAACSSGDCEEVLRMLEKNADINTANIDGLTALHQACIDDNLDMVEFLVEHSADVDVCDNEGWTPLHATASCGFTEIARYLLRIGANVAAVNNDGDLPFDICEDGEMEALLQEEMDRQGVDADAARSEEENQMLADANKWLSNKSVKEKRHPKTGATALHVACAKGYMKVISVLMQAGSDINAKDCDGWTPLHAAAHWGQEEACKVLAEHMCDMETKNNAGQSAFDVADSEIIKLLEELKTKQATLKDTADVQNEIIQHRGQHQKRRSSVTRMSGDQKQSVTLKTKERGDPNLIHQTTPESVVEKDPTGKTGSSSEGEGEESSESETEKQNAINNQTSGVKQVHDIPSTTTVEIQKPEMPKIDEKGELGQISNDLDTQNEADKVEISIKDQVPRIERIGDGDNQLTAKEKEQDKVEKESDEKNEEMKESEEKEVAPSPPPKDEGPDKGMAPRREPISRSISAPEPPLPAQEQVPLPNEISKPTNPKEVPSWRAGLRKTGSTSQVTGSVMSKEKDTDKSLARSASSPRLDNNQDKTGNKVSFPPSSISETPDSRSTDRYGSQYGSTGPYRRPTSFTSTSSSYLPAYIPYYSRQQENNERREREKESAAAANSRLTGSTTPTSSSGSSMSSSMSSSSSSNIITSPYSNYQFSKRSYEPPRRDEEAETLRKARAKRARETRRSTQGVTLEDIQQAEKALKDPSKVTSTTTGTTTTTTSSTSGADDKSRVPEAGSQKDSERVPGLESTKKEVSASEDTTVLRRRTLEERRQDDLRSSYRKSRDSVKDYSTDSAYIPRRERNTLSTSDGSSTTSSLNAGSGLTRVSSLRTNRIRNGELESRNEDKDKEERQKDSKDDSQEKSHDMRTVRARRTRKERRSTGIVSYDAKNDDEDEKEEEKEEKKEDKKETEDKSSYRHRGQYSSTSDVGDKYSSRSSYADHYQSTPSLDSNYKKLYEDEKYTTERLRKELERTKKELIEAKAELDRLVKRTEANKAADSNDKREKRALERKLSEMEEELKKMDQLRDDNKRLKEENGALIRVISKLSK</sequence>
<comment type="function">
    <text evidence="9">Regulates myosin phosphatase activity. Augments Ca(2+) sensitivity of the contractile apparatus.</text>
</comment>
<dbReference type="PANTHER" id="PTHR24179">
    <property type="entry name" value="PROTEIN PHOSPHATASE 1 REGULATORY SUBUNIT 12"/>
    <property type="match status" value="1"/>
</dbReference>
<feature type="compositionally biased region" description="Polar residues" evidence="14">
    <location>
        <begin position="584"/>
        <end position="596"/>
    </location>
</feature>
<feature type="compositionally biased region" description="Low complexity" evidence="14">
    <location>
        <begin position="845"/>
        <end position="857"/>
    </location>
</feature>
<feature type="compositionally biased region" description="Acidic residues" evidence="14">
    <location>
        <begin position="931"/>
        <end position="941"/>
    </location>
</feature>
<feature type="compositionally biased region" description="Polar residues" evidence="14">
    <location>
        <begin position="975"/>
        <end position="991"/>
    </location>
</feature>
<feature type="compositionally biased region" description="Basic and acidic residues" evidence="14">
    <location>
        <begin position="1"/>
        <end position="27"/>
    </location>
</feature>
<dbReference type="PRINTS" id="PR01415">
    <property type="entry name" value="ANKYRIN"/>
</dbReference>
<dbReference type="GO" id="GO:0004857">
    <property type="term" value="F:enzyme inhibitor activity"/>
    <property type="evidence" value="ECO:0007669"/>
    <property type="project" value="TreeGrafter"/>
</dbReference>
<evidence type="ECO:0000259" key="15">
    <source>
        <dbReference type="Pfam" id="PF15898"/>
    </source>
</evidence>
<dbReference type="InterPro" id="IPR002110">
    <property type="entry name" value="Ankyrin_rpt"/>
</dbReference>
<comment type="subunit">
    <text evidence="10">PP1 comprises a catalytic subunit, PPP1CA, PPP1CB or PPP1CC, and one or several targeting or regulatory subunits. PPP1R12B mediates binding to myosin. Isoform 3 and isoform 4 bind PPP1R12A, but not isoform 1 of PPP1R12B itself. Binds IL16.</text>
</comment>
<dbReference type="OrthoDB" id="19014at2759"/>
<dbReference type="InterPro" id="IPR036770">
    <property type="entry name" value="Ankyrin_rpt-contain_sf"/>
</dbReference>
<dbReference type="Gene3D" id="1.25.40.20">
    <property type="entry name" value="Ankyrin repeat-containing domain"/>
    <property type="match status" value="2"/>
</dbReference>
<evidence type="ECO:0000256" key="1">
    <source>
        <dbReference type="ARBA" id="ARBA00004245"/>
    </source>
</evidence>
<keyword evidence="7" id="KW-0206">Cytoskeleton</keyword>
<protein>
    <recommendedName>
        <fullName evidence="11">Protein phosphatase 1 regulatory subunit 12B</fullName>
    </recommendedName>
    <alternativeName>
        <fullName evidence="12">Myosin phosphatase-targeting subunit 2</fullName>
    </alternativeName>
</protein>
<dbReference type="Pfam" id="PF12796">
    <property type="entry name" value="Ank_2"/>
    <property type="match status" value="2"/>
</dbReference>
<dbReference type="AlphaFoldDB" id="A0A210Q5A4"/>
<feature type="compositionally biased region" description="Basic and acidic residues" evidence="14">
    <location>
        <begin position="427"/>
        <end position="447"/>
    </location>
</feature>
<evidence type="ECO:0000256" key="11">
    <source>
        <dbReference type="ARBA" id="ARBA00072757"/>
    </source>
</evidence>
<feature type="compositionally biased region" description="Basic and acidic residues" evidence="14">
    <location>
        <begin position="942"/>
        <end position="956"/>
    </location>
</feature>
<feature type="compositionally biased region" description="Basic residues" evidence="14">
    <location>
        <begin position="307"/>
        <end position="316"/>
    </location>
</feature>
<reference evidence="16 17" key="1">
    <citation type="journal article" date="2017" name="Nat. Ecol. Evol.">
        <title>Scallop genome provides insights into evolution of bilaterian karyotype and development.</title>
        <authorList>
            <person name="Wang S."/>
            <person name="Zhang J."/>
            <person name="Jiao W."/>
            <person name="Li J."/>
            <person name="Xun X."/>
            <person name="Sun Y."/>
            <person name="Guo X."/>
            <person name="Huan P."/>
            <person name="Dong B."/>
            <person name="Zhang L."/>
            <person name="Hu X."/>
            <person name="Sun X."/>
            <person name="Wang J."/>
            <person name="Zhao C."/>
            <person name="Wang Y."/>
            <person name="Wang D."/>
            <person name="Huang X."/>
            <person name="Wang R."/>
            <person name="Lv J."/>
            <person name="Li Y."/>
            <person name="Zhang Z."/>
            <person name="Liu B."/>
            <person name="Lu W."/>
            <person name="Hui Y."/>
            <person name="Liang J."/>
            <person name="Zhou Z."/>
            <person name="Hou R."/>
            <person name="Li X."/>
            <person name="Liu Y."/>
            <person name="Li H."/>
            <person name="Ning X."/>
            <person name="Lin Y."/>
            <person name="Zhao L."/>
            <person name="Xing Q."/>
            <person name="Dou J."/>
            <person name="Li Y."/>
            <person name="Mao J."/>
            <person name="Guo H."/>
            <person name="Dou H."/>
            <person name="Li T."/>
            <person name="Mu C."/>
            <person name="Jiang W."/>
            <person name="Fu Q."/>
            <person name="Fu X."/>
            <person name="Miao Y."/>
            <person name="Liu J."/>
            <person name="Yu Q."/>
            <person name="Li R."/>
            <person name="Liao H."/>
            <person name="Li X."/>
            <person name="Kong Y."/>
            <person name="Jiang Z."/>
            <person name="Chourrout D."/>
            <person name="Li R."/>
            <person name="Bao Z."/>
        </authorList>
    </citation>
    <scope>NUCLEOTIDE SEQUENCE [LARGE SCALE GENOMIC DNA]</scope>
    <source>
        <strain evidence="16 17">PY_sf001</strain>
    </source>
</reference>
<comment type="caution">
    <text evidence="16">The sequence shown here is derived from an EMBL/GenBank/DDBJ whole genome shotgun (WGS) entry which is preliminary data.</text>
</comment>
<dbReference type="InterPro" id="IPR031775">
    <property type="entry name" value="PRKG1_interact"/>
</dbReference>
<feature type="compositionally biased region" description="Basic and acidic residues" evidence="14">
    <location>
        <begin position="876"/>
        <end position="909"/>
    </location>
</feature>
<evidence type="ECO:0000256" key="14">
    <source>
        <dbReference type="SAM" id="MobiDB-lite"/>
    </source>
</evidence>
<dbReference type="GO" id="GO:0019901">
    <property type="term" value="F:protein kinase binding"/>
    <property type="evidence" value="ECO:0007669"/>
    <property type="project" value="InterPro"/>
</dbReference>
<evidence type="ECO:0000256" key="3">
    <source>
        <dbReference type="ARBA" id="ARBA00022490"/>
    </source>
</evidence>
<feature type="compositionally biased region" description="Basic and acidic residues" evidence="14">
    <location>
        <begin position="807"/>
        <end position="832"/>
    </location>
</feature>
<dbReference type="STRING" id="6573.A0A210Q5A4"/>
<dbReference type="CDD" id="cd21930">
    <property type="entry name" value="IPD_PPP1R12"/>
    <property type="match status" value="1"/>
</dbReference>
<dbReference type="GO" id="GO:0005856">
    <property type="term" value="C:cytoskeleton"/>
    <property type="evidence" value="ECO:0007669"/>
    <property type="project" value="UniProtKB-SubCell"/>
</dbReference>
<feature type="repeat" description="ANK" evidence="13">
    <location>
        <begin position="234"/>
        <end position="266"/>
    </location>
</feature>
<feature type="compositionally biased region" description="Basic and acidic residues" evidence="14">
    <location>
        <begin position="767"/>
        <end position="796"/>
    </location>
</feature>
<feature type="region of interest" description="Disordered" evidence="14">
    <location>
        <begin position="1"/>
        <end position="33"/>
    </location>
</feature>
<dbReference type="PANTHER" id="PTHR24179:SF21">
    <property type="entry name" value="MYOSIN BINDING SUBUNIT, ISOFORM O"/>
    <property type="match status" value="1"/>
</dbReference>
<keyword evidence="6 13" id="KW-0040">ANK repeat</keyword>
<dbReference type="PROSITE" id="PS50297">
    <property type="entry name" value="ANK_REP_REGION"/>
    <property type="match status" value="4"/>
</dbReference>
<dbReference type="SMART" id="SM00248">
    <property type="entry name" value="ANK"/>
    <property type="match status" value="5"/>
</dbReference>
<evidence type="ECO:0000256" key="12">
    <source>
        <dbReference type="ARBA" id="ARBA00083252"/>
    </source>
</evidence>
<feature type="compositionally biased region" description="Basic and acidic residues" evidence="14">
    <location>
        <begin position="992"/>
        <end position="1001"/>
    </location>
</feature>
<dbReference type="EMBL" id="NEDP02004983">
    <property type="protein sequence ID" value="OWF43920.1"/>
    <property type="molecule type" value="Genomic_DNA"/>
</dbReference>
<feature type="compositionally biased region" description="Basic and acidic residues" evidence="14">
    <location>
        <begin position="557"/>
        <end position="566"/>
    </location>
</feature>
<keyword evidence="2" id="KW-0217">Developmental protein</keyword>
<feature type="domain" description="cGMP-dependent protein kinase interacting" evidence="15">
    <location>
        <begin position="992"/>
        <end position="1089"/>
    </location>
</feature>
<dbReference type="GO" id="GO:0005737">
    <property type="term" value="C:cytoplasm"/>
    <property type="evidence" value="ECO:0007669"/>
    <property type="project" value="TreeGrafter"/>
</dbReference>
<evidence type="ECO:0000256" key="10">
    <source>
        <dbReference type="ARBA" id="ARBA00065548"/>
    </source>
</evidence>
<dbReference type="Gene3D" id="6.10.250.1820">
    <property type="match status" value="1"/>
</dbReference>
<dbReference type="Gene3D" id="6.10.140.390">
    <property type="match status" value="1"/>
</dbReference>
<organism evidence="16 17">
    <name type="scientific">Mizuhopecten yessoensis</name>
    <name type="common">Japanese scallop</name>
    <name type="synonym">Patinopecten yessoensis</name>
    <dbReference type="NCBI Taxonomy" id="6573"/>
    <lineage>
        <taxon>Eukaryota</taxon>
        <taxon>Metazoa</taxon>
        <taxon>Spiralia</taxon>
        <taxon>Lophotrochozoa</taxon>
        <taxon>Mollusca</taxon>
        <taxon>Bivalvia</taxon>
        <taxon>Autobranchia</taxon>
        <taxon>Pteriomorphia</taxon>
        <taxon>Pectinida</taxon>
        <taxon>Pectinoidea</taxon>
        <taxon>Pectinidae</taxon>
        <taxon>Mizuhopecten</taxon>
    </lineage>
</organism>
<feature type="compositionally biased region" description="Polar residues" evidence="14">
    <location>
        <begin position="858"/>
        <end position="872"/>
    </location>
</feature>
<keyword evidence="4" id="KW-0597">Phosphoprotein</keyword>
<dbReference type="FunFam" id="1.25.40.20:FF:000004">
    <property type="entry name" value="Phosphatase 1 regulatory subunit 12A"/>
    <property type="match status" value="1"/>
</dbReference>
<dbReference type="SUPFAM" id="SSF48403">
    <property type="entry name" value="Ankyrin repeat"/>
    <property type="match status" value="1"/>
</dbReference>
<feature type="compositionally biased region" description="Basic and acidic residues" evidence="14">
    <location>
        <begin position="641"/>
        <end position="652"/>
    </location>
</feature>
<feature type="compositionally biased region" description="Basic and acidic residues" evidence="14">
    <location>
        <begin position="454"/>
        <end position="503"/>
    </location>
</feature>
<feature type="compositionally biased region" description="Basic and acidic residues" evidence="14">
    <location>
        <begin position="402"/>
        <end position="414"/>
    </location>
</feature>
<feature type="repeat" description="ANK" evidence="13">
    <location>
        <begin position="201"/>
        <end position="233"/>
    </location>
</feature>
<evidence type="ECO:0000256" key="2">
    <source>
        <dbReference type="ARBA" id="ARBA00022473"/>
    </source>
</evidence>
<dbReference type="InterPro" id="IPR017401">
    <property type="entry name" value="MYPT1/MYPT2/Mbs85"/>
</dbReference>
<accession>A0A210Q5A4</accession>
<evidence type="ECO:0000313" key="17">
    <source>
        <dbReference type="Proteomes" id="UP000242188"/>
    </source>
</evidence>
<feature type="compositionally biased region" description="Low complexity" evidence="14">
    <location>
        <begin position="750"/>
        <end position="766"/>
    </location>
</feature>
<feature type="compositionally biased region" description="Polar residues" evidence="14">
    <location>
        <begin position="377"/>
        <end position="387"/>
    </location>
</feature>
<keyword evidence="3" id="KW-0963">Cytoplasm</keyword>
<dbReference type="GO" id="GO:0007165">
    <property type="term" value="P:signal transduction"/>
    <property type="evidence" value="ECO:0007669"/>
    <property type="project" value="InterPro"/>
</dbReference>
<evidence type="ECO:0000256" key="9">
    <source>
        <dbReference type="ARBA" id="ARBA00059024"/>
    </source>
</evidence>
<feature type="compositionally biased region" description="Polar residues" evidence="14">
    <location>
        <begin position="317"/>
        <end position="330"/>
    </location>
</feature>
<name>A0A210Q5A4_MIZYE</name>
<dbReference type="InterPro" id="IPR051226">
    <property type="entry name" value="PP1_Regulatory_Subunit"/>
</dbReference>